<evidence type="ECO:0000313" key="2">
    <source>
        <dbReference type="EMBL" id="KAH1182477.1"/>
    </source>
</evidence>
<name>A0A9D3XMM8_9SAUR</name>
<keyword evidence="3" id="KW-1185">Reference proteome</keyword>
<evidence type="ECO:0000313" key="3">
    <source>
        <dbReference type="Proteomes" id="UP000827986"/>
    </source>
</evidence>
<comment type="caution">
    <text evidence="2">The sequence shown here is derived from an EMBL/GenBank/DDBJ whole genome shotgun (WGS) entry which is preliminary data.</text>
</comment>
<dbReference type="EMBL" id="JAHDVG010000467">
    <property type="protein sequence ID" value="KAH1182477.1"/>
    <property type="molecule type" value="Genomic_DNA"/>
</dbReference>
<feature type="region of interest" description="Disordered" evidence="1">
    <location>
        <begin position="1"/>
        <end position="85"/>
    </location>
</feature>
<sequence>MGEKPPRPSFPASGKRSRRAQSCDKLESDRGRDAGSRGASTAPLPDPPPPPPSERHQPPRKPRLPISRPFLSVDQAGGTQESGTD</sequence>
<feature type="compositionally biased region" description="Basic and acidic residues" evidence="1">
    <location>
        <begin position="21"/>
        <end position="35"/>
    </location>
</feature>
<dbReference type="AlphaFoldDB" id="A0A9D3XMM8"/>
<evidence type="ECO:0000256" key="1">
    <source>
        <dbReference type="SAM" id="MobiDB-lite"/>
    </source>
</evidence>
<accession>A0A9D3XMM8</accession>
<proteinExistence type="predicted"/>
<protein>
    <submittedName>
        <fullName evidence="2">Uncharacterized protein</fullName>
    </submittedName>
</protein>
<dbReference type="Proteomes" id="UP000827986">
    <property type="component" value="Unassembled WGS sequence"/>
</dbReference>
<organism evidence="2 3">
    <name type="scientific">Mauremys mutica</name>
    <name type="common">yellowpond turtle</name>
    <dbReference type="NCBI Taxonomy" id="74926"/>
    <lineage>
        <taxon>Eukaryota</taxon>
        <taxon>Metazoa</taxon>
        <taxon>Chordata</taxon>
        <taxon>Craniata</taxon>
        <taxon>Vertebrata</taxon>
        <taxon>Euteleostomi</taxon>
        <taxon>Archelosauria</taxon>
        <taxon>Testudinata</taxon>
        <taxon>Testudines</taxon>
        <taxon>Cryptodira</taxon>
        <taxon>Durocryptodira</taxon>
        <taxon>Testudinoidea</taxon>
        <taxon>Geoemydidae</taxon>
        <taxon>Geoemydinae</taxon>
        <taxon>Mauremys</taxon>
    </lineage>
</organism>
<gene>
    <name evidence="2" type="ORF">KIL84_010231</name>
</gene>
<reference evidence="2" key="1">
    <citation type="submission" date="2021-09" db="EMBL/GenBank/DDBJ databases">
        <title>The genome of Mauremys mutica provides insights into the evolution of semi-aquatic lifestyle.</title>
        <authorList>
            <person name="Gong S."/>
            <person name="Gao Y."/>
        </authorList>
    </citation>
    <scope>NUCLEOTIDE SEQUENCE</scope>
    <source>
        <strain evidence="2">MM-2020</strain>
        <tissue evidence="2">Muscle</tissue>
    </source>
</reference>